<gene>
    <name evidence="1" type="ORF">IF1G_04337</name>
</gene>
<organism evidence="1 2">
    <name type="scientific">Cordyceps javanica</name>
    <dbReference type="NCBI Taxonomy" id="43265"/>
    <lineage>
        <taxon>Eukaryota</taxon>
        <taxon>Fungi</taxon>
        <taxon>Dikarya</taxon>
        <taxon>Ascomycota</taxon>
        <taxon>Pezizomycotina</taxon>
        <taxon>Sordariomycetes</taxon>
        <taxon>Hypocreomycetidae</taxon>
        <taxon>Hypocreales</taxon>
        <taxon>Cordycipitaceae</taxon>
        <taxon>Cordyceps</taxon>
    </lineage>
</organism>
<sequence>MSRNDSSLIVMTNLSDLQRDISDLVSILSFITRRVVDLRQNDQEAEMFEEPFPLGQEHDFDETNESLDETEFEVSVSSGEKDTNQIKRNALDRLAEVLARFKTGKGTTTSDDRSRDARHVTSIIMIENMSDKSAKFLCAKNECLDGDDVEFLRTLEQLYQRIVRNGKSWK</sequence>
<name>A0A545V5V7_9HYPO</name>
<dbReference type="STRING" id="43265.A0A545V5V7"/>
<dbReference type="EMBL" id="SPUK01000005">
    <property type="protein sequence ID" value="TQV97097.1"/>
    <property type="molecule type" value="Genomic_DNA"/>
</dbReference>
<comment type="caution">
    <text evidence="1">The sequence shown here is derived from an EMBL/GenBank/DDBJ whole genome shotgun (WGS) entry which is preliminary data.</text>
</comment>
<keyword evidence="2" id="KW-1185">Reference proteome</keyword>
<protein>
    <submittedName>
        <fullName evidence="1">Uncharacterized protein</fullName>
    </submittedName>
</protein>
<evidence type="ECO:0000313" key="1">
    <source>
        <dbReference type="EMBL" id="TQV97097.1"/>
    </source>
</evidence>
<dbReference type="Proteomes" id="UP000315783">
    <property type="component" value="Unassembled WGS sequence"/>
</dbReference>
<proteinExistence type="predicted"/>
<accession>A0A545V5V7</accession>
<evidence type="ECO:0000313" key="2">
    <source>
        <dbReference type="Proteomes" id="UP000315783"/>
    </source>
</evidence>
<dbReference type="AlphaFoldDB" id="A0A545V5V7"/>
<reference evidence="1 2" key="1">
    <citation type="journal article" date="2019" name="Appl. Microbiol. Biotechnol.">
        <title>Genome sequence of Isaria javanica and comparative genome analysis insights into family S53 peptidase evolution in fungal entomopathogens.</title>
        <authorList>
            <person name="Lin R."/>
            <person name="Zhang X."/>
            <person name="Xin B."/>
            <person name="Zou M."/>
            <person name="Gao Y."/>
            <person name="Qin F."/>
            <person name="Hu Q."/>
            <person name="Xie B."/>
            <person name="Cheng X."/>
        </authorList>
    </citation>
    <scope>NUCLEOTIDE SEQUENCE [LARGE SCALE GENOMIC DNA]</scope>
    <source>
        <strain evidence="1 2">IJ1G</strain>
    </source>
</reference>